<sequence length="179" mass="20045">MSTIRDSRIRQGVGMRELGRRLGVTGAAISQMEASEDRGTIMLSTLRRAHQALDQIVIVEAAPASTERRVSATRREERVSRELHRTLAKKLIDNPRPILALAPTNIERMSAVVHGSRAHAWLDDWRGLVSDERNVPRILQLIVDDSEYASDMRQNSPFAGALTTEERLEAIRRAKATAE</sequence>
<dbReference type="Proteomes" id="UP000190857">
    <property type="component" value="Unassembled WGS sequence"/>
</dbReference>
<proteinExistence type="predicted"/>
<dbReference type="RefSeq" id="WP_143785327.1">
    <property type="nucleotide sequence ID" value="NZ_FUZP01000001.1"/>
</dbReference>
<dbReference type="InterPro" id="IPR001387">
    <property type="entry name" value="Cro/C1-type_HTH"/>
</dbReference>
<evidence type="ECO:0008006" key="3">
    <source>
        <dbReference type="Google" id="ProtNLM"/>
    </source>
</evidence>
<organism evidence="1 2">
    <name type="scientific">Okibacterium fritillariae</name>
    <dbReference type="NCBI Taxonomy" id="123320"/>
    <lineage>
        <taxon>Bacteria</taxon>
        <taxon>Bacillati</taxon>
        <taxon>Actinomycetota</taxon>
        <taxon>Actinomycetes</taxon>
        <taxon>Micrococcales</taxon>
        <taxon>Microbacteriaceae</taxon>
        <taxon>Okibacterium</taxon>
    </lineage>
</organism>
<name>A0A1T5IY20_9MICO</name>
<dbReference type="STRING" id="123320.SAMN06309945_0959"/>
<dbReference type="Gene3D" id="1.10.260.40">
    <property type="entry name" value="lambda repressor-like DNA-binding domains"/>
    <property type="match status" value="1"/>
</dbReference>
<evidence type="ECO:0000313" key="1">
    <source>
        <dbReference type="EMBL" id="SKC43823.1"/>
    </source>
</evidence>
<protein>
    <recommendedName>
        <fullName evidence="3">Helix-turn-helix domain-containing protein</fullName>
    </recommendedName>
</protein>
<reference evidence="1 2" key="1">
    <citation type="submission" date="2017-02" db="EMBL/GenBank/DDBJ databases">
        <authorList>
            <person name="Peterson S.W."/>
        </authorList>
    </citation>
    <scope>NUCLEOTIDE SEQUENCE [LARGE SCALE GENOMIC DNA]</scope>
    <source>
        <strain evidence="1 2">VKM Ac-2059</strain>
    </source>
</reference>
<evidence type="ECO:0000313" key="2">
    <source>
        <dbReference type="Proteomes" id="UP000190857"/>
    </source>
</evidence>
<accession>A0A1T5IY20</accession>
<dbReference type="InterPro" id="IPR010982">
    <property type="entry name" value="Lambda_DNA-bd_dom_sf"/>
</dbReference>
<dbReference type="GO" id="GO:0003677">
    <property type="term" value="F:DNA binding"/>
    <property type="evidence" value="ECO:0007669"/>
    <property type="project" value="InterPro"/>
</dbReference>
<dbReference type="CDD" id="cd00093">
    <property type="entry name" value="HTH_XRE"/>
    <property type="match status" value="1"/>
</dbReference>
<dbReference type="EMBL" id="FUZP01000001">
    <property type="protein sequence ID" value="SKC43823.1"/>
    <property type="molecule type" value="Genomic_DNA"/>
</dbReference>
<dbReference type="AlphaFoldDB" id="A0A1T5IY20"/>
<dbReference type="OrthoDB" id="5115082at2"/>
<keyword evidence="2" id="KW-1185">Reference proteome</keyword>
<gene>
    <name evidence="1" type="ORF">SAMN06309945_0959</name>
</gene>